<keyword evidence="8" id="KW-1185">Reference proteome</keyword>
<dbReference type="EMBL" id="CP034345">
    <property type="protein sequence ID" value="QGX94419.1"/>
    <property type="molecule type" value="Genomic_DNA"/>
</dbReference>
<evidence type="ECO:0000259" key="6">
    <source>
        <dbReference type="Pfam" id="PF07992"/>
    </source>
</evidence>
<dbReference type="KEGG" id="hra:EI982_06255"/>
<keyword evidence="5" id="KW-0560">Oxidoreductase</keyword>
<comment type="similarity">
    <text evidence="2">Belongs to the NADH dehydrogenase family.</text>
</comment>
<keyword evidence="3" id="KW-0285">Flavoprotein</keyword>
<dbReference type="Pfam" id="PF07992">
    <property type="entry name" value="Pyr_redox_2"/>
    <property type="match status" value="1"/>
</dbReference>
<dbReference type="GO" id="GO:0003955">
    <property type="term" value="F:NAD(P)H dehydrogenase (quinone) activity"/>
    <property type="evidence" value="ECO:0007669"/>
    <property type="project" value="TreeGrafter"/>
</dbReference>
<dbReference type="GO" id="GO:0019646">
    <property type="term" value="P:aerobic electron transport chain"/>
    <property type="evidence" value="ECO:0007669"/>
    <property type="project" value="TreeGrafter"/>
</dbReference>
<evidence type="ECO:0000256" key="2">
    <source>
        <dbReference type="ARBA" id="ARBA00005272"/>
    </source>
</evidence>
<dbReference type="PANTHER" id="PTHR42913:SF3">
    <property type="entry name" value="64 KDA MITOCHONDRIAL NADH DEHYDROGENASE (EUROFUNG)"/>
    <property type="match status" value="1"/>
</dbReference>
<organism evidence="7 8">
    <name type="scientific">Haloplanus rallus</name>
    <dbReference type="NCBI Taxonomy" id="1816183"/>
    <lineage>
        <taxon>Archaea</taxon>
        <taxon>Methanobacteriati</taxon>
        <taxon>Methanobacteriota</taxon>
        <taxon>Stenosarchaea group</taxon>
        <taxon>Halobacteria</taxon>
        <taxon>Halobacteriales</taxon>
        <taxon>Haloferacaceae</taxon>
        <taxon>Haloplanus</taxon>
    </lineage>
</organism>
<gene>
    <name evidence="7" type="ORF">EI982_06255</name>
</gene>
<dbReference type="InterPro" id="IPR036188">
    <property type="entry name" value="FAD/NAD-bd_sf"/>
</dbReference>
<evidence type="ECO:0000313" key="7">
    <source>
        <dbReference type="EMBL" id="QGX94419.1"/>
    </source>
</evidence>
<evidence type="ECO:0000256" key="3">
    <source>
        <dbReference type="ARBA" id="ARBA00022630"/>
    </source>
</evidence>
<dbReference type="PANTHER" id="PTHR42913">
    <property type="entry name" value="APOPTOSIS-INDUCING FACTOR 1"/>
    <property type="match status" value="1"/>
</dbReference>
<feature type="domain" description="FAD/NAD(P)-binding" evidence="6">
    <location>
        <begin position="1"/>
        <end position="287"/>
    </location>
</feature>
<name>A0A6B9FDY5_9EURY</name>
<evidence type="ECO:0000256" key="4">
    <source>
        <dbReference type="ARBA" id="ARBA00022827"/>
    </source>
</evidence>
<dbReference type="Gene3D" id="3.50.50.100">
    <property type="match status" value="1"/>
</dbReference>
<sequence length="382" mass="40046">MRVVVLGAGYAGLTLARRLESRLPEAVDLVVVDESDTHLVQHELHRVVRRPSVADAITVPLDDALSRATVRTASVERVDREARRVHLDDGALDYDYAAVCLGAETAFYDLPGVHEHGLPLKRLAHARRLREDFLDTCDAGGRAVVGGAGLSGVQVAGELAALADERDAAVEVTVLERLDSVAPAFPEAFRSAVRDALDDAGVAVETGARVTEASADAVEVDGRSVPYDTFVWTGGIRGPAALGGDRPVVRGDLRLDSHAFAVGDAAKVVDADGEAVPASAAAAIREAETVATNLDRLVRADLGLGDPRDDGFDPRLEPFRFDAPGWIASVGDDAVATVGPKVFRGAAARAMKATVGAGHLSSIGAVTRAAELAREELAYSSD</sequence>
<dbReference type="InterPro" id="IPR051169">
    <property type="entry name" value="NADH-Q_oxidoreductase"/>
</dbReference>
<dbReference type="GeneID" id="99245700"/>
<keyword evidence="4" id="KW-0274">FAD</keyword>
<dbReference type="OrthoDB" id="38899at2157"/>
<reference evidence="7 8" key="1">
    <citation type="submission" date="2018-12" db="EMBL/GenBank/DDBJ databases">
        <title>Complete genome sequence of Haloplanus rallus MBLA0036.</title>
        <authorList>
            <person name="Nam Y.-d."/>
            <person name="Kang J."/>
            <person name="Chung W.-H."/>
            <person name="Park Y.S."/>
        </authorList>
    </citation>
    <scope>NUCLEOTIDE SEQUENCE [LARGE SCALE GENOMIC DNA]</scope>
    <source>
        <strain evidence="7 8">MBLA0036</strain>
    </source>
</reference>
<evidence type="ECO:0000256" key="5">
    <source>
        <dbReference type="ARBA" id="ARBA00023002"/>
    </source>
</evidence>
<comment type="cofactor">
    <cofactor evidence="1">
        <name>FAD</name>
        <dbReference type="ChEBI" id="CHEBI:57692"/>
    </cofactor>
</comment>
<dbReference type="AlphaFoldDB" id="A0A6B9FDY5"/>
<evidence type="ECO:0000256" key="1">
    <source>
        <dbReference type="ARBA" id="ARBA00001974"/>
    </source>
</evidence>
<evidence type="ECO:0000313" key="8">
    <source>
        <dbReference type="Proteomes" id="UP000428325"/>
    </source>
</evidence>
<dbReference type="Proteomes" id="UP000428325">
    <property type="component" value="Chromosome"/>
</dbReference>
<protein>
    <submittedName>
        <fullName evidence="7">NADH dehydrogenase FAD-containing subunit</fullName>
    </submittedName>
</protein>
<dbReference type="InterPro" id="IPR023753">
    <property type="entry name" value="FAD/NAD-binding_dom"/>
</dbReference>
<dbReference type="SUPFAM" id="SSF51905">
    <property type="entry name" value="FAD/NAD(P)-binding domain"/>
    <property type="match status" value="2"/>
</dbReference>
<accession>A0A6B9FDY5</accession>
<proteinExistence type="inferred from homology"/>
<dbReference type="RefSeq" id="WP_157688653.1">
    <property type="nucleotide sequence ID" value="NZ_CP034345.1"/>
</dbReference>